<proteinExistence type="predicted"/>
<gene>
    <name evidence="1" type="ORF">U0037_09945</name>
</gene>
<name>A0ACD4XZ17_PSEFL</name>
<sequence>MKLIDDTLRKNETLKIKVWIDFVCPYCLLGKKVLEEAASGLDVNIEMMPFELRAYPAPTLRPEDEYLPSVWKHGVYPAAEKLDIAIKLPSVSPQPYTRDAFLVLQYAKDQGVGNEYADAMLRAFFQQDRDIGDLTVIKDVAASVGLPIEPLEEIPKSPLHSLRHDNELKYASRIDIRAVPSIAIGNKIYSGMLDSQELREVILANMPAGKVCTSLAE</sequence>
<dbReference type="EMBL" id="CP140009">
    <property type="protein sequence ID" value="WQD74261.1"/>
    <property type="molecule type" value="Genomic_DNA"/>
</dbReference>
<organism evidence="1 2">
    <name type="scientific">Pseudomonas fluorescens</name>
    <dbReference type="NCBI Taxonomy" id="294"/>
    <lineage>
        <taxon>Bacteria</taxon>
        <taxon>Pseudomonadati</taxon>
        <taxon>Pseudomonadota</taxon>
        <taxon>Gammaproteobacteria</taxon>
        <taxon>Pseudomonadales</taxon>
        <taxon>Pseudomonadaceae</taxon>
        <taxon>Pseudomonas</taxon>
    </lineage>
</organism>
<reference evidence="1" key="1">
    <citation type="submission" date="2023-12" db="EMBL/GenBank/DDBJ databases">
        <title>Genome sequencing and assembly of bacterial species from a model synthetic community.</title>
        <authorList>
            <person name="Hogle S.L."/>
        </authorList>
    </citation>
    <scope>NUCLEOTIDE SEQUENCE</scope>
    <source>
        <strain evidence="1">SBW25</strain>
    </source>
</reference>
<keyword evidence="2" id="KW-1185">Reference proteome</keyword>
<evidence type="ECO:0000313" key="2">
    <source>
        <dbReference type="Proteomes" id="UP001325023"/>
    </source>
</evidence>
<accession>A0ACD4XZ17</accession>
<dbReference type="Proteomes" id="UP001325023">
    <property type="component" value="Chromosome"/>
</dbReference>
<evidence type="ECO:0000313" key="1">
    <source>
        <dbReference type="EMBL" id="WQD74261.1"/>
    </source>
</evidence>
<protein>
    <submittedName>
        <fullName evidence="1">DsbA family protein</fullName>
    </submittedName>
</protein>